<feature type="non-terminal residue" evidence="1">
    <location>
        <position position="1"/>
    </location>
</feature>
<dbReference type="EMBL" id="UINC01138776">
    <property type="protein sequence ID" value="SVD24933.1"/>
    <property type="molecule type" value="Genomic_DNA"/>
</dbReference>
<protein>
    <submittedName>
        <fullName evidence="1">Uncharacterized protein</fullName>
    </submittedName>
</protein>
<gene>
    <name evidence="1" type="ORF">METZ01_LOCUS377787</name>
</gene>
<accession>A0A382TSG3</accession>
<evidence type="ECO:0000313" key="1">
    <source>
        <dbReference type="EMBL" id="SVD24933.1"/>
    </source>
</evidence>
<organism evidence="1">
    <name type="scientific">marine metagenome</name>
    <dbReference type="NCBI Taxonomy" id="408172"/>
    <lineage>
        <taxon>unclassified sequences</taxon>
        <taxon>metagenomes</taxon>
        <taxon>ecological metagenomes</taxon>
    </lineage>
</organism>
<proteinExistence type="predicted"/>
<sequence length="57" mass="6684">VTSTVVGVKTPAVYHPHHRVAAKRASLVKALELALYSDIRMVIWWHLHLSWRTRLRR</sequence>
<dbReference type="AlphaFoldDB" id="A0A382TSG3"/>
<name>A0A382TSG3_9ZZZZ</name>
<reference evidence="1" key="1">
    <citation type="submission" date="2018-05" db="EMBL/GenBank/DDBJ databases">
        <authorList>
            <person name="Lanie J.A."/>
            <person name="Ng W.-L."/>
            <person name="Kazmierczak K.M."/>
            <person name="Andrzejewski T.M."/>
            <person name="Davidsen T.M."/>
            <person name="Wayne K.J."/>
            <person name="Tettelin H."/>
            <person name="Glass J.I."/>
            <person name="Rusch D."/>
            <person name="Podicherti R."/>
            <person name="Tsui H.-C.T."/>
            <person name="Winkler M.E."/>
        </authorList>
    </citation>
    <scope>NUCLEOTIDE SEQUENCE</scope>
</reference>